<gene>
    <name evidence="2" type="primary">cheW</name>
    <name evidence="2" type="ORF">GCM10007870_05630</name>
</gene>
<dbReference type="EMBL" id="BSNV01000002">
    <property type="protein sequence ID" value="GLQ64979.1"/>
    <property type="molecule type" value="Genomic_DNA"/>
</dbReference>
<name>A0ABQ5WQM6_9PROT</name>
<comment type="caution">
    <text evidence="2">The sequence shown here is derived from an EMBL/GenBank/DDBJ whole genome shotgun (WGS) entry which is preliminary data.</text>
</comment>
<dbReference type="SMART" id="SM00260">
    <property type="entry name" value="CheW"/>
    <property type="match status" value="1"/>
</dbReference>
<dbReference type="Pfam" id="PF01584">
    <property type="entry name" value="CheW"/>
    <property type="match status" value="1"/>
</dbReference>
<dbReference type="PANTHER" id="PTHR22617:SF23">
    <property type="entry name" value="CHEMOTAXIS PROTEIN CHEW"/>
    <property type="match status" value="1"/>
</dbReference>
<dbReference type="SUPFAM" id="SSF50341">
    <property type="entry name" value="CheW-like"/>
    <property type="match status" value="1"/>
</dbReference>
<dbReference type="PANTHER" id="PTHR22617">
    <property type="entry name" value="CHEMOTAXIS SENSOR HISTIDINE KINASE-RELATED"/>
    <property type="match status" value="1"/>
</dbReference>
<sequence>MIMEKALVFSLGSQEFSVQISAVKEIKEWAKATPFPAAPAFVEGAVNVRGSVIPLVNMAQMMGLSDDNDEKKAIIFLKDDKKIIGFSVSNVTDISDIDEEDFRPLPELSSDNLKYYSNGILSLGGRLVFSVNVSSLFEGSLQ</sequence>
<organism evidence="2 3">
    <name type="scientific">Gluconobacter kondonii</name>
    <dbReference type="NCBI Taxonomy" id="941463"/>
    <lineage>
        <taxon>Bacteria</taxon>
        <taxon>Pseudomonadati</taxon>
        <taxon>Pseudomonadota</taxon>
        <taxon>Alphaproteobacteria</taxon>
        <taxon>Acetobacterales</taxon>
        <taxon>Acetobacteraceae</taxon>
        <taxon>Gluconobacter</taxon>
    </lineage>
</organism>
<dbReference type="InterPro" id="IPR036061">
    <property type="entry name" value="CheW-like_dom_sf"/>
</dbReference>
<feature type="domain" description="CheW-like" evidence="1">
    <location>
        <begin position="3"/>
        <end position="142"/>
    </location>
</feature>
<evidence type="ECO:0000313" key="2">
    <source>
        <dbReference type="EMBL" id="GLQ64979.1"/>
    </source>
</evidence>
<dbReference type="PROSITE" id="PS50851">
    <property type="entry name" value="CHEW"/>
    <property type="match status" value="1"/>
</dbReference>
<keyword evidence="3" id="KW-1185">Reference proteome</keyword>
<accession>A0ABQ5WQM6</accession>
<proteinExistence type="predicted"/>
<dbReference type="Gene3D" id="2.30.30.40">
    <property type="entry name" value="SH3 Domains"/>
    <property type="match status" value="1"/>
</dbReference>
<dbReference type="InterPro" id="IPR002545">
    <property type="entry name" value="CheW-lke_dom"/>
</dbReference>
<protein>
    <submittedName>
        <fullName evidence="2">Chemotaxis protein CheW</fullName>
    </submittedName>
</protein>
<evidence type="ECO:0000313" key="3">
    <source>
        <dbReference type="Proteomes" id="UP001156629"/>
    </source>
</evidence>
<dbReference type="InterPro" id="IPR039315">
    <property type="entry name" value="CheW"/>
</dbReference>
<dbReference type="Gene3D" id="2.40.50.180">
    <property type="entry name" value="CheA-289, Domain 4"/>
    <property type="match status" value="1"/>
</dbReference>
<dbReference type="Proteomes" id="UP001156629">
    <property type="component" value="Unassembled WGS sequence"/>
</dbReference>
<reference evidence="3" key="1">
    <citation type="journal article" date="2019" name="Int. J. Syst. Evol. Microbiol.">
        <title>The Global Catalogue of Microorganisms (GCM) 10K type strain sequencing project: providing services to taxonomists for standard genome sequencing and annotation.</title>
        <authorList>
            <consortium name="The Broad Institute Genomics Platform"/>
            <consortium name="The Broad Institute Genome Sequencing Center for Infectious Disease"/>
            <person name="Wu L."/>
            <person name="Ma J."/>
        </authorList>
    </citation>
    <scope>NUCLEOTIDE SEQUENCE [LARGE SCALE GENOMIC DNA]</scope>
    <source>
        <strain evidence="3">NBRC 3266</strain>
    </source>
</reference>
<evidence type="ECO:0000259" key="1">
    <source>
        <dbReference type="PROSITE" id="PS50851"/>
    </source>
</evidence>